<accession>A0A1I8F776</accession>
<proteinExistence type="predicted"/>
<feature type="region of interest" description="Disordered" evidence="1">
    <location>
        <begin position="443"/>
        <end position="478"/>
    </location>
</feature>
<evidence type="ECO:0000313" key="3">
    <source>
        <dbReference type="WBParaSite" id="maker-unitig_23150-snap-gene-0.2-mRNA-1"/>
    </source>
</evidence>
<evidence type="ECO:0000256" key="1">
    <source>
        <dbReference type="SAM" id="MobiDB-lite"/>
    </source>
</evidence>
<feature type="compositionally biased region" description="Gly residues" evidence="1">
    <location>
        <begin position="146"/>
        <end position="158"/>
    </location>
</feature>
<protein>
    <submittedName>
        <fullName evidence="3">Protein kinase domain-containing protein</fullName>
    </submittedName>
</protein>
<evidence type="ECO:0000313" key="2">
    <source>
        <dbReference type="Proteomes" id="UP000095280"/>
    </source>
</evidence>
<dbReference type="AlphaFoldDB" id="A0A1I8F776"/>
<dbReference type="Proteomes" id="UP000095280">
    <property type="component" value="Unplaced"/>
</dbReference>
<name>A0A1I8F776_9PLAT</name>
<feature type="region of interest" description="Disordered" evidence="1">
    <location>
        <begin position="146"/>
        <end position="185"/>
    </location>
</feature>
<sequence>GKTVCYWSGPRLHCLHVPSYRPAGAWHLGRSSPCTWSIRDVKFFSLDSIQHLLVAAEAIETADCHLVMLQCGRSAALKRLRLPYRPPVWRRAGHARLSPARFRLRPLLGAFAGCAAIGCHSGHVMLIDLRLDDDELGSDLGFGGGDSDESGCGGGGGASSATGPESAAASASANTMPTSRAAQAMPMSTLAWRRRLRRLTRARVARLRDAACDSGGHLYCLLDEVWQAFSADSVSVTALHYSKLTASLLFSSPPVSHFVLLKADDDPMNLLYLWICRWGSRDRKSLSSSQSESSSNGSDPVACVHYDTLVSAGVCRSPSVSGSERPANPPIADLIHCDNFFTRQSINNDEDLSRAYFVWTECSGSILHVGVFDLNRWYQCQLPRTAKYSLRSLHPYFALTPIPGRASTRGPEPLRRAALFYPASLGYRASALHCPPSLDRRASSSACCSPPPSSAAESDDVVEERTTRMPGGAPHSLSLEHKRDDALADAGLRPIQASAGLRPRAGLVSVDNQQDDVDEDEMSTRTLSPMIVGSCSTGDAAGSSDELLSSPAGLSASVVGRRLLIFALSGRTAGLSRLWRIRQNDCNGCARVLACLPRRSRLAPVFADLEAQVADARAVASSSRRLSDRSATMPRRAGHCVDIDSVGAKGDGVTVSNDLFRLRCSTPAGGPCVPQGARRAAHPRLQHCLFAYLLMDLQAMAFPVANLLWSLDHSLCLQAPIRMLDDHDLSGRCSPSSRRPWRGKLFAGIHWRQEELPGLADFAAKSGLPTDQGAAGCTPVANRSLRGSRPAQRPPAGCATQLRRARKRLVDIVLDSLAPRVQRDLLRLEIAQQAADFIQLRHCQPGGQVDPKPLAAQPSGFASLAGVNPFGTSVTTEKLFANVVATANR</sequence>
<dbReference type="WBParaSite" id="maker-unitig_23150-snap-gene-0.2-mRNA-1">
    <property type="protein sequence ID" value="maker-unitig_23150-snap-gene-0.2-mRNA-1"/>
    <property type="gene ID" value="maker-unitig_23150-snap-gene-0.2"/>
</dbReference>
<organism evidence="2 3">
    <name type="scientific">Macrostomum lignano</name>
    <dbReference type="NCBI Taxonomy" id="282301"/>
    <lineage>
        <taxon>Eukaryota</taxon>
        <taxon>Metazoa</taxon>
        <taxon>Spiralia</taxon>
        <taxon>Lophotrochozoa</taxon>
        <taxon>Platyhelminthes</taxon>
        <taxon>Rhabditophora</taxon>
        <taxon>Macrostomorpha</taxon>
        <taxon>Macrostomida</taxon>
        <taxon>Macrostomidae</taxon>
        <taxon>Macrostomum</taxon>
    </lineage>
</organism>
<reference evidence="3" key="1">
    <citation type="submission" date="2016-11" db="UniProtKB">
        <authorList>
            <consortium name="WormBaseParasite"/>
        </authorList>
    </citation>
    <scope>IDENTIFICATION</scope>
</reference>
<keyword evidence="2" id="KW-1185">Reference proteome</keyword>
<feature type="compositionally biased region" description="Low complexity" evidence="1">
    <location>
        <begin position="159"/>
        <end position="173"/>
    </location>
</feature>